<geneLocation type="mitochondrion" evidence="2"/>
<dbReference type="AlphaFoldDB" id="A0A650DQX8"/>
<proteinExistence type="predicted"/>
<gene>
    <name evidence="2" type="primary">ND6</name>
</gene>
<sequence>MKMLMIKMMMINSLLIIWLKNPMSMGFMLLLQTMIMILFMNKILTSSWFVMITFLMMIGGLLIIISYMSSISSNEKFKFNLNLTMILIFLIIYLDEMFENQINEVQDLIFMKSVEQISMIKLYNSKTFLMTILLVNYLLLTMIVISKIVKHYKGPLRSKF</sequence>
<evidence type="ECO:0000313" key="2">
    <source>
        <dbReference type="EMBL" id="QGT34982.1"/>
    </source>
</evidence>
<reference evidence="2" key="2">
    <citation type="journal article" date="2019" name="Mitochondrial DNA Part B Resour">
        <title>Complete mitochondrial genome of Evacanthus heimianus (Hemiptera: Cicadellidae: Evacanthinae) from China.</title>
        <authorList>
            <person name="Wang J.-J."/>
            <person name="Yang M.-F."/>
            <person name="Dai R.-H."/>
            <person name="Li H."/>
        </authorList>
    </citation>
    <scope>NUCLEOTIDE SEQUENCE</scope>
</reference>
<keyword evidence="1" id="KW-0472">Membrane</keyword>
<name>A0A650DQX8_9HEMI</name>
<keyword evidence="1" id="KW-1133">Transmembrane helix</keyword>
<keyword evidence="2" id="KW-0496">Mitochondrion</keyword>
<evidence type="ECO:0000256" key="1">
    <source>
        <dbReference type="SAM" id="Phobius"/>
    </source>
</evidence>
<feature type="transmembrane region" description="Helical" evidence="1">
    <location>
        <begin position="77"/>
        <end position="94"/>
    </location>
</feature>
<protein>
    <submittedName>
        <fullName evidence="2">NADH dehydrogenase subunit 6</fullName>
    </submittedName>
</protein>
<keyword evidence="1" id="KW-0812">Transmembrane</keyword>
<accession>A0A650DQX8</accession>
<dbReference type="EMBL" id="MG813486">
    <property type="protein sequence ID" value="QGT34982.1"/>
    <property type="molecule type" value="Genomic_DNA"/>
</dbReference>
<organism evidence="2">
    <name type="scientific">Evacanthus heimianus</name>
    <dbReference type="NCBI Taxonomy" id="1978015"/>
    <lineage>
        <taxon>Eukaryota</taxon>
        <taxon>Metazoa</taxon>
        <taxon>Ecdysozoa</taxon>
        <taxon>Arthropoda</taxon>
        <taxon>Hexapoda</taxon>
        <taxon>Insecta</taxon>
        <taxon>Pterygota</taxon>
        <taxon>Neoptera</taxon>
        <taxon>Paraneoptera</taxon>
        <taxon>Hemiptera</taxon>
        <taxon>Auchenorrhyncha</taxon>
        <taxon>Membracoidea</taxon>
        <taxon>Cicadellidae</taxon>
        <taxon>Evacanthinae</taxon>
        <taxon>Evacanthini</taxon>
        <taxon>Evacanthus</taxon>
    </lineage>
</organism>
<feature type="transmembrane region" description="Helical" evidence="1">
    <location>
        <begin position="128"/>
        <end position="149"/>
    </location>
</feature>
<feature type="transmembrane region" description="Helical" evidence="1">
    <location>
        <begin position="46"/>
        <end position="65"/>
    </location>
</feature>
<feature type="transmembrane region" description="Helical" evidence="1">
    <location>
        <begin position="21"/>
        <end position="40"/>
    </location>
</feature>
<reference evidence="2" key="1">
    <citation type="submission" date="2018-01" db="EMBL/GenBank/DDBJ databases">
        <authorList>
            <person name="Dai R.H."/>
            <person name="Wang J.J."/>
        </authorList>
    </citation>
    <scope>NUCLEOTIDE SEQUENCE</scope>
</reference>